<feature type="transmembrane region" description="Helical" evidence="8">
    <location>
        <begin position="86"/>
        <end position="106"/>
    </location>
</feature>
<dbReference type="GO" id="GO:0033214">
    <property type="term" value="P:siderophore-iron import into cell"/>
    <property type="evidence" value="ECO:0007669"/>
    <property type="project" value="TreeGrafter"/>
</dbReference>
<feature type="transmembrane region" description="Helical" evidence="8">
    <location>
        <begin position="523"/>
        <end position="549"/>
    </location>
</feature>
<keyword evidence="5 8" id="KW-0812">Transmembrane</keyword>
<name>A0A2M8W3L4_9MICO</name>
<keyword evidence="6 8" id="KW-1133">Transmembrane helix</keyword>
<dbReference type="Gene3D" id="1.10.3470.10">
    <property type="entry name" value="ABC transporter involved in vitamin B12 uptake, BtuC"/>
    <property type="match status" value="2"/>
</dbReference>
<keyword evidence="7 8" id="KW-0472">Membrane</keyword>
<feature type="transmembrane region" description="Helical" evidence="8">
    <location>
        <begin position="335"/>
        <end position="355"/>
    </location>
</feature>
<evidence type="ECO:0000313" key="10">
    <source>
        <dbReference type="Proteomes" id="UP000231586"/>
    </source>
</evidence>
<dbReference type="OrthoDB" id="9782305at2"/>
<dbReference type="AlphaFoldDB" id="A0A2M8W3L4"/>
<evidence type="ECO:0000256" key="7">
    <source>
        <dbReference type="ARBA" id="ARBA00023136"/>
    </source>
</evidence>
<feature type="transmembrane region" description="Helical" evidence="8">
    <location>
        <begin position="613"/>
        <end position="640"/>
    </location>
</feature>
<organism evidence="9 10">
    <name type="scientific">Luteimicrobium subarcticum</name>
    <dbReference type="NCBI Taxonomy" id="620910"/>
    <lineage>
        <taxon>Bacteria</taxon>
        <taxon>Bacillati</taxon>
        <taxon>Actinomycetota</taxon>
        <taxon>Actinomycetes</taxon>
        <taxon>Micrococcales</taxon>
        <taxon>Luteimicrobium</taxon>
    </lineage>
</organism>
<dbReference type="PANTHER" id="PTHR30472">
    <property type="entry name" value="FERRIC ENTEROBACTIN TRANSPORT SYSTEM PERMEASE PROTEIN"/>
    <property type="match status" value="1"/>
</dbReference>
<evidence type="ECO:0000256" key="8">
    <source>
        <dbReference type="SAM" id="Phobius"/>
    </source>
</evidence>
<keyword evidence="10" id="KW-1185">Reference proteome</keyword>
<feature type="transmembrane region" description="Helical" evidence="8">
    <location>
        <begin position="259"/>
        <end position="292"/>
    </location>
</feature>
<evidence type="ECO:0000256" key="1">
    <source>
        <dbReference type="ARBA" id="ARBA00004651"/>
    </source>
</evidence>
<evidence type="ECO:0000256" key="5">
    <source>
        <dbReference type="ARBA" id="ARBA00022692"/>
    </source>
</evidence>
<feature type="transmembrane region" description="Helical" evidence="8">
    <location>
        <begin position="488"/>
        <end position="511"/>
    </location>
</feature>
<dbReference type="NCBIfam" id="NF007867">
    <property type="entry name" value="PRK10577.1-3"/>
    <property type="match status" value="1"/>
</dbReference>
<gene>
    <name evidence="9" type="ORF">CLV34_3035</name>
</gene>
<dbReference type="GO" id="GO:0022857">
    <property type="term" value="F:transmembrane transporter activity"/>
    <property type="evidence" value="ECO:0007669"/>
    <property type="project" value="InterPro"/>
</dbReference>
<feature type="transmembrane region" description="Helical" evidence="8">
    <location>
        <begin position="683"/>
        <end position="702"/>
    </location>
</feature>
<sequence>MTLLDTPGPASTQEAGPAARTGRLGVVGVFVLALVVLGVLSLWHLTQGTARIGVGELLHALAPGGTSDDAREQAVAVLVSSRVPRLLAALLVGVALGAAGTVLQSVARNPLASPDTLAVNAGAYVAVVAVAAYGITLPFYASGIVAFTGGLAAAGLVLLVARGGASGPTRLVLAGSAVALALDALTSVLLMLHQAETAGLFAWGSGTTVQSGTRQVSLAAPLVVVGLAGVLLLAHRLDVLGLGDDTARVLGVDVRRTRVVAVVLAVLLAATAVTVCGPIGFVGLCAPVLARLVASRVPGLGRHLLLVPFAAVVGALVVVGADVLLRLVVPPAVAISVPTGIVTSLAGAIVLVHLARRLRDSGPSGAGERGVHGVLRSRRWAVGVGVVLVVALVVALVAGLLLGDRVVLLGDVANWWRGQAGGLVSFVLDQRWPRVLAALLGGAALALAGSVVQAVCRNPLAEPGLLGVTPGASLGAVLVVMLVPGVGIWPVMGAATVAALGTFALVYRLSAGRRGARGVSSDRLVLVGIGVSAAAAALTTLVVVVVSPWDTSTALSWLAGSTYGRTLDQVVPVALCLLVALPVVLGSARTLDLVALDEDVPRVLGVGLDRARLGFLALAAVLTAAAACAVGALGFVGLVAPHAARALVGARASRSVPVAVGIGAVLVSVADTVGRTVIAPSQIATGLVTALIGAPYFVWLLWRTQRASA</sequence>
<evidence type="ECO:0000256" key="3">
    <source>
        <dbReference type="ARBA" id="ARBA00022448"/>
    </source>
</evidence>
<evidence type="ECO:0000256" key="4">
    <source>
        <dbReference type="ARBA" id="ARBA00022475"/>
    </source>
</evidence>
<dbReference type="Proteomes" id="UP000231586">
    <property type="component" value="Unassembled WGS sequence"/>
</dbReference>
<feature type="transmembrane region" description="Helical" evidence="8">
    <location>
        <begin position="144"/>
        <end position="165"/>
    </location>
</feature>
<feature type="transmembrane region" description="Helical" evidence="8">
    <location>
        <begin position="652"/>
        <end position="671"/>
    </location>
</feature>
<keyword evidence="4" id="KW-1003">Cell membrane</keyword>
<feature type="transmembrane region" description="Helical" evidence="8">
    <location>
        <begin position="380"/>
        <end position="402"/>
    </location>
</feature>
<dbReference type="Pfam" id="PF01032">
    <property type="entry name" value="FecCD"/>
    <property type="match status" value="2"/>
</dbReference>
<dbReference type="InterPro" id="IPR037294">
    <property type="entry name" value="ABC_BtuC-like"/>
</dbReference>
<feature type="transmembrane region" description="Helical" evidence="8">
    <location>
        <begin position="435"/>
        <end position="456"/>
    </location>
</feature>
<feature type="transmembrane region" description="Helical" evidence="8">
    <location>
        <begin position="118"/>
        <end position="137"/>
    </location>
</feature>
<proteinExistence type="inferred from homology"/>
<evidence type="ECO:0000313" key="9">
    <source>
        <dbReference type="EMBL" id="PJI85521.1"/>
    </source>
</evidence>
<dbReference type="GO" id="GO:0005886">
    <property type="term" value="C:plasma membrane"/>
    <property type="evidence" value="ECO:0007669"/>
    <property type="project" value="UniProtKB-SubCell"/>
</dbReference>
<evidence type="ECO:0000256" key="6">
    <source>
        <dbReference type="ARBA" id="ARBA00022989"/>
    </source>
</evidence>
<reference evidence="9 10" key="1">
    <citation type="submission" date="2017-11" db="EMBL/GenBank/DDBJ databases">
        <title>Genomic Encyclopedia of Archaeal and Bacterial Type Strains, Phase II (KMG-II): From Individual Species to Whole Genera.</title>
        <authorList>
            <person name="Goeker M."/>
        </authorList>
    </citation>
    <scope>NUCLEOTIDE SEQUENCE [LARGE SCALE GENOMIC DNA]</scope>
    <source>
        <strain evidence="9 10">DSM 22413</strain>
    </source>
</reference>
<protein>
    <submittedName>
        <fullName evidence="9">Iron complex transport system permease protein</fullName>
    </submittedName>
</protein>
<comment type="similarity">
    <text evidence="2">Belongs to the binding-protein-dependent transport system permease family. FecCD subfamily.</text>
</comment>
<feature type="transmembrane region" description="Helical" evidence="8">
    <location>
        <begin position="463"/>
        <end position="482"/>
    </location>
</feature>
<dbReference type="EMBL" id="PGTZ01000012">
    <property type="protein sequence ID" value="PJI85521.1"/>
    <property type="molecule type" value="Genomic_DNA"/>
</dbReference>
<dbReference type="PANTHER" id="PTHR30472:SF37">
    <property type="entry name" value="FE(3+) DICITRATE TRANSPORT SYSTEM PERMEASE PROTEIN FECD-RELATED"/>
    <property type="match status" value="1"/>
</dbReference>
<dbReference type="CDD" id="cd06550">
    <property type="entry name" value="TM_ABC_iron-siderophores_like"/>
    <property type="match status" value="2"/>
</dbReference>
<evidence type="ECO:0000256" key="2">
    <source>
        <dbReference type="ARBA" id="ARBA00007935"/>
    </source>
</evidence>
<dbReference type="RefSeq" id="WP_100351135.1">
    <property type="nucleotide sequence ID" value="NZ_PGTZ01000012.1"/>
</dbReference>
<keyword evidence="3" id="KW-0813">Transport</keyword>
<comment type="subcellular location">
    <subcellularLocation>
        <location evidence="1">Cell membrane</location>
        <topology evidence="1">Multi-pass membrane protein</topology>
    </subcellularLocation>
</comment>
<comment type="caution">
    <text evidence="9">The sequence shown here is derived from an EMBL/GenBank/DDBJ whole genome shotgun (WGS) entry which is preliminary data.</text>
</comment>
<feature type="transmembrane region" description="Helical" evidence="8">
    <location>
        <begin position="304"/>
        <end position="329"/>
    </location>
</feature>
<dbReference type="InterPro" id="IPR000522">
    <property type="entry name" value="ABC_transptr_permease_BtuC"/>
</dbReference>
<feature type="transmembrane region" description="Helical" evidence="8">
    <location>
        <begin position="171"/>
        <end position="195"/>
    </location>
</feature>
<dbReference type="SUPFAM" id="SSF81345">
    <property type="entry name" value="ABC transporter involved in vitamin B12 uptake, BtuC"/>
    <property type="match status" value="2"/>
</dbReference>
<feature type="transmembrane region" description="Helical" evidence="8">
    <location>
        <begin position="24"/>
        <end position="43"/>
    </location>
</feature>
<accession>A0A2M8W3L4</accession>
<feature type="transmembrane region" description="Helical" evidence="8">
    <location>
        <begin position="216"/>
        <end position="234"/>
    </location>
</feature>